<feature type="transmembrane region" description="Helical" evidence="1">
    <location>
        <begin position="241"/>
        <end position="260"/>
    </location>
</feature>
<protein>
    <submittedName>
        <fullName evidence="3">GAP family protein</fullName>
    </submittedName>
    <submittedName>
        <fullName evidence="2">Gap protein</fullName>
    </submittedName>
</protein>
<keyword evidence="1" id="KW-0812">Transmembrane</keyword>
<dbReference type="RefSeq" id="WP_062538408.1">
    <property type="nucleotide sequence ID" value="NZ_BBUN01000023.1"/>
</dbReference>
<keyword evidence="1" id="KW-1133">Transmembrane helix</keyword>
<evidence type="ECO:0000313" key="2">
    <source>
        <dbReference type="EMBL" id="ORV12518.1"/>
    </source>
</evidence>
<dbReference type="InterPro" id="IPR021315">
    <property type="entry name" value="Gap/Sap"/>
</dbReference>
<evidence type="ECO:0000313" key="5">
    <source>
        <dbReference type="Proteomes" id="UP000230971"/>
    </source>
</evidence>
<sequence>MWGSVLVLGLVIGLDPLRLAITLLVISRPRPVQNLLAYWAGCVTTFVPAVGVPLTLLHVTPAFRSFADNLAVSSTVRHIQLGVGVLALSIAAVMTLRFRARRRAYVPTTGGDAPTPQLDSSPPTVISRLLGRAQDAATEGGSPLRRLLGRFHNAWENGSLWVAFVIGIALGGVAPELLIFVLTIIVASGAAIGTQVGAAVAFVVGVLAVVELALVSYLIAPTKTEAVLRRLHDWASAHRQHVLIGIFAVGGVSLVVNGIGSI</sequence>
<dbReference type="Pfam" id="PF11139">
    <property type="entry name" value="SfLAP"/>
    <property type="match status" value="1"/>
</dbReference>
<dbReference type="Proteomes" id="UP000230971">
    <property type="component" value="Unassembled WGS sequence"/>
</dbReference>
<feature type="transmembrane region" description="Helical" evidence="1">
    <location>
        <begin position="160"/>
        <end position="192"/>
    </location>
</feature>
<evidence type="ECO:0000256" key="1">
    <source>
        <dbReference type="SAM" id="Phobius"/>
    </source>
</evidence>
<gene>
    <name evidence="2" type="ORF">AWB95_12675</name>
    <name evidence="3" type="ORF">CQY23_21305</name>
</gene>
<dbReference type="Proteomes" id="UP000193907">
    <property type="component" value="Unassembled WGS sequence"/>
</dbReference>
<keyword evidence="1" id="KW-0472">Membrane</keyword>
<feature type="transmembrane region" description="Helical" evidence="1">
    <location>
        <begin position="198"/>
        <end position="220"/>
    </location>
</feature>
<comment type="caution">
    <text evidence="2">The sequence shown here is derived from an EMBL/GenBank/DDBJ whole genome shotgun (WGS) entry which is preliminary data.</text>
</comment>
<name>A0A1X1RQE2_MYCCE</name>
<keyword evidence="4" id="KW-1185">Reference proteome</keyword>
<evidence type="ECO:0000313" key="3">
    <source>
        <dbReference type="EMBL" id="PIB74605.1"/>
    </source>
</evidence>
<feature type="transmembrane region" description="Helical" evidence="1">
    <location>
        <begin position="79"/>
        <end position="98"/>
    </location>
</feature>
<evidence type="ECO:0000313" key="4">
    <source>
        <dbReference type="Proteomes" id="UP000193907"/>
    </source>
</evidence>
<feature type="transmembrane region" description="Helical" evidence="1">
    <location>
        <begin position="6"/>
        <end position="26"/>
    </location>
</feature>
<reference evidence="3 5" key="2">
    <citation type="journal article" date="2017" name="Infect. Genet. Evol.">
        <title>The new phylogeny of the genus Mycobacterium: The old and the news.</title>
        <authorList>
            <person name="Tortoli E."/>
            <person name="Fedrizzi T."/>
            <person name="Meehan C.J."/>
            <person name="Trovato A."/>
            <person name="Grottola A."/>
            <person name="Giacobazzi E."/>
            <person name="Serpini G.F."/>
            <person name="Tagliazucchi S."/>
            <person name="Fabio A."/>
            <person name="Bettua C."/>
            <person name="Bertorelli R."/>
            <person name="Frascaro F."/>
            <person name="De Sanctis V."/>
            <person name="Pecorari M."/>
            <person name="Jousson O."/>
            <person name="Segata N."/>
            <person name="Cirillo D.M."/>
        </authorList>
    </citation>
    <scope>NUCLEOTIDE SEQUENCE [LARGE SCALE GENOMIC DNA]</scope>
    <source>
        <strain evidence="3 5">NCTC 12882</strain>
    </source>
</reference>
<accession>A0A1X1RQE2</accession>
<proteinExistence type="predicted"/>
<reference evidence="2 4" key="1">
    <citation type="submission" date="2016-01" db="EMBL/GenBank/DDBJ databases">
        <title>The new phylogeny of the genus Mycobacterium.</title>
        <authorList>
            <person name="Tarcisio F."/>
            <person name="Conor M."/>
            <person name="Antonella G."/>
            <person name="Elisabetta G."/>
            <person name="Giulia F.S."/>
            <person name="Sara T."/>
            <person name="Anna F."/>
            <person name="Clotilde B."/>
            <person name="Roberto B."/>
            <person name="Veronica D.S."/>
            <person name="Fabio R."/>
            <person name="Monica P."/>
            <person name="Olivier J."/>
            <person name="Enrico T."/>
            <person name="Nicola S."/>
        </authorList>
    </citation>
    <scope>NUCLEOTIDE SEQUENCE [LARGE SCALE GENOMIC DNA]</scope>
    <source>
        <strain evidence="2 4">DSM 44243</strain>
    </source>
</reference>
<feature type="transmembrane region" description="Helical" evidence="1">
    <location>
        <begin position="38"/>
        <end position="59"/>
    </location>
</feature>
<dbReference type="OrthoDB" id="4627516at2"/>
<organism evidence="2 4">
    <name type="scientific">Mycobacterium celatum</name>
    <dbReference type="NCBI Taxonomy" id="28045"/>
    <lineage>
        <taxon>Bacteria</taxon>
        <taxon>Bacillati</taxon>
        <taxon>Actinomycetota</taxon>
        <taxon>Actinomycetes</taxon>
        <taxon>Mycobacteriales</taxon>
        <taxon>Mycobacteriaceae</taxon>
        <taxon>Mycobacterium</taxon>
    </lineage>
</organism>
<dbReference type="EMBL" id="PDKV01000038">
    <property type="protein sequence ID" value="PIB74605.1"/>
    <property type="molecule type" value="Genomic_DNA"/>
</dbReference>
<dbReference type="EMBL" id="LQOM01000029">
    <property type="protein sequence ID" value="ORV12518.1"/>
    <property type="molecule type" value="Genomic_DNA"/>
</dbReference>
<dbReference type="AlphaFoldDB" id="A0A1X1RQE2"/>